<evidence type="ECO:0000259" key="1">
    <source>
        <dbReference type="Pfam" id="PF13643"/>
    </source>
</evidence>
<name>A0A5A5TLB8_9CHLR</name>
<dbReference type="EMBL" id="BIXY01000178">
    <property type="protein sequence ID" value="GCF11946.1"/>
    <property type="molecule type" value="Genomic_DNA"/>
</dbReference>
<reference evidence="2 3" key="1">
    <citation type="submission" date="2019-01" db="EMBL/GenBank/DDBJ databases">
        <title>Draft genome sequence of Dictyobacter sp. Uno17.</title>
        <authorList>
            <person name="Wang C.M."/>
            <person name="Zheng Y."/>
            <person name="Sakai Y."/>
            <person name="Abe K."/>
            <person name="Yokota A."/>
            <person name="Yabe S."/>
        </authorList>
    </citation>
    <scope>NUCLEOTIDE SEQUENCE [LARGE SCALE GENOMIC DNA]</scope>
    <source>
        <strain evidence="2 3">Uno17</strain>
    </source>
</reference>
<dbReference type="Proteomes" id="UP000322530">
    <property type="component" value="Unassembled WGS sequence"/>
</dbReference>
<feature type="domain" description="DUF4145" evidence="1">
    <location>
        <begin position="114"/>
        <end position="194"/>
    </location>
</feature>
<sequence length="203" mass="22860">MENNLVQKCFHCGNTTVLSLEGEYIEEEELATNIFYVQNYLFLKCVTCIKPTVQKIEKTVSRRFYLGEGDEPLVNEKLLEGEEVITTIVYPNDSINITPEPSEDMPSDIKKDFEEARAAFYNSPRSSAALLRLCVQKLCMHLGQPGKNINQDIAALVRQGLPTKIQQSLDIVRVIGNNAVHPGEIDVQDHPDTVLLLFRHGSK</sequence>
<evidence type="ECO:0000313" key="2">
    <source>
        <dbReference type="EMBL" id="GCF11946.1"/>
    </source>
</evidence>
<protein>
    <recommendedName>
        <fullName evidence="1">DUF4145 domain-containing protein</fullName>
    </recommendedName>
</protein>
<dbReference type="AlphaFoldDB" id="A0A5A5TLB8"/>
<dbReference type="RefSeq" id="WP_216369012.1">
    <property type="nucleotide sequence ID" value="NZ_BIXY01000178.1"/>
</dbReference>
<gene>
    <name evidence="2" type="ORF">KDI_55100</name>
</gene>
<dbReference type="InterPro" id="IPR025285">
    <property type="entry name" value="DUF4145"/>
</dbReference>
<evidence type="ECO:0000313" key="3">
    <source>
        <dbReference type="Proteomes" id="UP000322530"/>
    </source>
</evidence>
<accession>A0A5A5TLB8</accession>
<keyword evidence="3" id="KW-1185">Reference proteome</keyword>
<proteinExistence type="predicted"/>
<comment type="caution">
    <text evidence="2">The sequence shown here is derived from an EMBL/GenBank/DDBJ whole genome shotgun (WGS) entry which is preliminary data.</text>
</comment>
<dbReference type="Pfam" id="PF13643">
    <property type="entry name" value="DUF4145"/>
    <property type="match status" value="1"/>
</dbReference>
<organism evidence="2 3">
    <name type="scientific">Dictyobacter arantiisoli</name>
    <dbReference type="NCBI Taxonomy" id="2014874"/>
    <lineage>
        <taxon>Bacteria</taxon>
        <taxon>Bacillati</taxon>
        <taxon>Chloroflexota</taxon>
        <taxon>Ktedonobacteria</taxon>
        <taxon>Ktedonobacterales</taxon>
        <taxon>Dictyobacteraceae</taxon>
        <taxon>Dictyobacter</taxon>
    </lineage>
</organism>